<evidence type="ECO:0000313" key="2">
    <source>
        <dbReference type="Proteomes" id="UP000672657"/>
    </source>
</evidence>
<dbReference type="EMBL" id="CAJPVI010000004">
    <property type="protein sequence ID" value="CAG2134556.1"/>
    <property type="molecule type" value="Genomic_DNA"/>
</dbReference>
<organism evidence="1 2">
    <name type="scientific">Cupriavidus numazuensis</name>
    <dbReference type="NCBI Taxonomy" id="221992"/>
    <lineage>
        <taxon>Bacteria</taxon>
        <taxon>Pseudomonadati</taxon>
        <taxon>Pseudomonadota</taxon>
        <taxon>Betaproteobacteria</taxon>
        <taxon>Burkholderiales</taxon>
        <taxon>Burkholderiaceae</taxon>
        <taxon>Cupriavidus</taxon>
    </lineage>
</organism>
<proteinExistence type="predicted"/>
<protein>
    <submittedName>
        <fullName evidence="1">Uncharacterized protein</fullName>
    </submittedName>
</protein>
<sequence length="96" mass="10725">MEPILGVGAREQESGLTPRADVPRVTLEGVDYADVEVDCEENLRALSAAPQKRGRNTGHAQFLTIARSPHTPYMRKFHGNNVRCYFPCPDVLLRMS</sequence>
<evidence type="ECO:0000313" key="1">
    <source>
        <dbReference type="EMBL" id="CAG2134556.1"/>
    </source>
</evidence>
<reference evidence="1 2" key="1">
    <citation type="submission" date="2021-03" db="EMBL/GenBank/DDBJ databases">
        <authorList>
            <person name="Peeters C."/>
        </authorList>
    </citation>
    <scope>NUCLEOTIDE SEQUENCE [LARGE SCALE GENOMIC DNA]</scope>
    <source>
        <strain evidence="1 2">LMG 26411</strain>
    </source>
</reference>
<name>A0ABM8TC20_9BURK</name>
<keyword evidence="2" id="KW-1185">Reference proteome</keyword>
<accession>A0ABM8TC20</accession>
<dbReference type="Proteomes" id="UP000672657">
    <property type="component" value="Unassembled WGS sequence"/>
</dbReference>
<comment type="caution">
    <text evidence="1">The sequence shown here is derived from an EMBL/GenBank/DDBJ whole genome shotgun (WGS) entry which is preliminary data.</text>
</comment>
<gene>
    <name evidence="1" type="ORF">LMG26411_00988</name>
</gene>